<organism evidence="6 7">
    <name type="scientific">Bionectria ochroleuca</name>
    <name type="common">Gliocladium roseum</name>
    <dbReference type="NCBI Taxonomy" id="29856"/>
    <lineage>
        <taxon>Eukaryota</taxon>
        <taxon>Fungi</taxon>
        <taxon>Dikarya</taxon>
        <taxon>Ascomycota</taxon>
        <taxon>Pezizomycotina</taxon>
        <taxon>Sordariomycetes</taxon>
        <taxon>Hypocreomycetidae</taxon>
        <taxon>Hypocreales</taxon>
        <taxon>Bionectriaceae</taxon>
        <taxon>Clonostachys</taxon>
    </lineage>
</organism>
<dbReference type="Pfam" id="PF04479">
    <property type="entry name" value="RTA1"/>
    <property type="match status" value="1"/>
</dbReference>
<keyword evidence="7" id="KW-1185">Reference proteome</keyword>
<feature type="transmembrane region" description="Helical" evidence="5">
    <location>
        <begin position="38"/>
        <end position="61"/>
    </location>
</feature>
<name>A0ABY6TZW3_BIOOC</name>
<feature type="transmembrane region" description="Helical" evidence="5">
    <location>
        <begin position="231"/>
        <end position="251"/>
    </location>
</feature>
<evidence type="ECO:0000256" key="3">
    <source>
        <dbReference type="ARBA" id="ARBA00022989"/>
    </source>
</evidence>
<feature type="transmembrane region" description="Helical" evidence="5">
    <location>
        <begin position="73"/>
        <end position="94"/>
    </location>
</feature>
<dbReference type="PANTHER" id="PTHR31465:SF35">
    <property type="entry name" value="RTA1 DOMAIN PROTEIN-RELATED"/>
    <property type="match status" value="1"/>
</dbReference>
<evidence type="ECO:0000256" key="5">
    <source>
        <dbReference type="SAM" id="Phobius"/>
    </source>
</evidence>
<comment type="caution">
    <text evidence="6">The sequence shown here is derived from an EMBL/GenBank/DDBJ whole genome shotgun (WGS) entry which is preliminary data.</text>
</comment>
<dbReference type="Proteomes" id="UP000766486">
    <property type="component" value="Unassembled WGS sequence"/>
</dbReference>
<dbReference type="InterPro" id="IPR007568">
    <property type="entry name" value="RTA1"/>
</dbReference>
<proteinExistence type="predicted"/>
<evidence type="ECO:0000256" key="4">
    <source>
        <dbReference type="ARBA" id="ARBA00023136"/>
    </source>
</evidence>
<feature type="transmembrane region" description="Helical" evidence="5">
    <location>
        <begin position="196"/>
        <end position="216"/>
    </location>
</feature>
<keyword evidence="3 5" id="KW-1133">Transmembrane helix</keyword>
<evidence type="ECO:0000313" key="6">
    <source>
        <dbReference type="EMBL" id="VUC23424.1"/>
    </source>
</evidence>
<feature type="transmembrane region" description="Helical" evidence="5">
    <location>
        <begin position="152"/>
        <end position="175"/>
    </location>
</feature>
<dbReference type="PANTHER" id="PTHR31465">
    <property type="entry name" value="PROTEIN RTA1-RELATED"/>
    <property type="match status" value="1"/>
</dbReference>
<evidence type="ECO:0000256" key="1">
    <source>
        <dbReference type="ARBA" id="ARBA00004141"/>
    </source>
</evidence>
<feature type="transmembrane region" description="Helical" evidence="5">
    <location>
        <begin position="12"/>
        <end position="31"/>
    </location>
</feature>
<keyword evidence="4 5" id="KW-0472">Membrane</keyword>
<keyword evidence="2 5" id="KW-0812">Transmembrane</keyword>
<comment type="subcellular location">
    <subcellularLocation>
        <location evidence="1">Membrane</location>
        <topology evidence="1">Multi-pass membrane protein</topology>
    </subcellularLocation>
</comment>
<accession>A0ABY6TZW3</accession>
<sequence length="283" mass="31386">MARELYRYDPSLAAAVIFIILFMASAVVHTWQLFKTKNWFFIPFLLGCLAEAIGCIGRAVGAKESPDWSLTPYIIQALLLLLGPTMFAASIYMILGRMIRLLEAEELSFIRPSWLTKFFLVGDIISIAAQGFGGTKLSKAETPADRNQGETIIIAGLGVQIAFFGLFIITTLVLHRRINRDPTPKSARLTVPWRRLLAVLYVTSMLILVRSVFRLVEYVMGHDGVLQSREVYIYVFDILLMAAVAVIFNVFHPSGTITASQKAKAGSTESEIHLGSYGPINPV</sequence>
<reference evidence="6 7" key="1">
    <citation type="submission" date="2019-06" db="EMBL/GenBank/DDBJ databases">
        <authorList>
            <person name="Broberg M."/>
        </authorList>
    </citation>
    <scope>NUCLEOTIDE SEQUENCE [LARGE SCALE GENOMIC DNA]</scope>
</reference>
<gene>
    <name evidence="6" type="ORF">CLO192961_LOCUS117201</name>
</gene>
<dbReference type="EMBL" id="CABFNS010000705">
    <property type="protein sequence ID" value="VUC23424.1"/>
    <property type="molecule type" value="Genomic_DNA"/>
</dbReference>
<protein>
    <submittedName>
        <fullName evidence="6">Uncharacterized protein</fullName>
    </submittedName>
</protein>
<evidence type="ECO:0000313" key="7">
    <source>
        <dbReference type="Proteomes" id="UP000766486"/>
    </source>
</evidence>
<evidence type="ECO:0000256" key="2">
    <source>
        <dbReference type="ARBA" id="ARBA00022692"/>
    </source>
</evidence>